<protein>
    <submittedName>
        <fullName evidence="1">Uncharacterized protein</fullName>
    </submittedName>
</protein>
<organism evidence="1 2">
    <name type="scientific">Mycena belliarum</name>
    <dbReference type="NCBI Taxonomy" id="1033014"/>
    <lineage>
        <taxon>Eukaryota</taxon>
        <taxon>Fungi</taxon>
        <taxon>Dikarya</taxon>
        <taxon>Basidiomycota</taxon>
        <taxon>Agaricomycotina</taxon>
        <taxon>Agaricomycetes</taxon>
        <taxon>Agaricomycetidae</taxon>
        <taxon>Agaricales</taxon>
        <taxon>Marasmiineae</taxon>
        <taxon>Mycenaceae</taxon>
        <taxon>Mycena</taxon>
    </lineage>
</organism>
<comment type="caution">
    <text evidence="1">The sequence shown here is derived from an EMBL/GenBank/DDBJ whole genome shotgun (WGS) entry which is preliminary data.</text>
</comment>
<sequence length="176" mass="19322">MGGRVIAARCVHHVVSICLASPWMHGVEERGGSYNAGAGNQGLFRGLPTQTMGPPVPVVYEHADTEAQLGAVEPDSDAACADDDEEHDLSARATTYTDFAWANGDAGRKNGRWERMRRRTTQGALQQLFKARRFRPRHEACTAHAASPPRSNAAARPYTTDRVPTWCAHDSRRVEL</sequence>
<reference evidence="1" key="1">
    <citation type="submission" date="2023-03" db="EMBL/GenBank/DDBJ databases">
        <title>Massive genome expansion in bonnet fungi (Mycena s.s.) driven by repeated elements and novel gene families across ecological guilds.</title>
        <authorList>
            <consortium name="Lawrence Berkeley National Laboratory"/>
            <person name="Harder C.B."/>
            <person name="Miyauchi S."/>
            <person name="Viragh M."/>
            <person name="Kuo A."/>
            <person name="Thoen E."/>
            <person name="Andreopoulos B."/>
            <person name="Lu D."/>
            <person name="Skrede I."/>
            <person name="Drula E."/>
            <person name="Henrissat B."/>
            <person name="Morin E."/>
            <person name="Kohler A."/>
            <person name="Barry K."/>
            <person name="LaButti K."/>
            <person name="Morin E."/>
            <person name="Salamov A."/>
            <person name="Lipzen A."/>
            <person name="Mereny Z."/>
            <person name="Hegedus B."/>
            <person name="Baldrian P."/>
            <person name="Stursova M."/>
            <person name="Weitz H."/>
            <person name="Taylor A."/>
            <person name="Grigoriev I.V."/>
            <person name="Nagy L.G."/>
            <person name="Martin F."/>
            <person name="Kauserud H."/>
        </authorList>
    </citation>
    <scope>NUCLEOTIDE SEQUENCE</scope>
    <source>
        <strain evidence="1">CBHHK173m</strain>
    </source>
</reference>
<evidence type="ECO:0000313" key="2">
    <source>
        <dbReference type="Proteomes" id="UP001222325"/>
    </source>
</evidence>
<dbReference type="Proteomes" id="UP001222325">
    <property type="component" value="Unassembled WGS sequence"/>
</dbReference>
<dbReference type="AlphaFoldDB" id="A0AAD6TME9"/>
<evidence type="ECO:0000313" key="1">
    <source>
        <dbReference type="EMBL" id="KAJ7070435.1"/>
    </source>
</evidence>
<gene>
    <name evidence="1" type="ORF">B0H15DRAFT_870459</name>
</gene>
<name>A0AAD6TME9_9AGAR</name>
<dbReference type="EMBL" id="JARJCN010000128">
    <property type="protein sequence ID" value="KAJ7070435.1"/>
    <property type="molecule type" value="Genomic_DNA"/>
</dbReference>
<accession>A0AAD6TME9</accession>
<proteinExistence type="predicted"/>
<keyword evidence="2" id="KW-1185">Reference proteome</keyword>